<sequence length="96" mass="9974">MKTILTSLALLLSLALPSAALADCYVGYKAKQDSPLRLHYGVLALPGSCPAPSAAQATAASRLAAGGWTLLTVLSTSGAEPDDQMKANAGEYYLRY</sequence>
<proteinExistence type="predicted"/>
<feature type="chain" id="PRO_5006063543" evidence="1">
    <location>
        <begin position="23"/>
        <end position="96"/>
    </location>
</feature>
<feature type="signal peptide" evidence="1">
    <location>
        <begin position="1"/>
        <end position="22"/>
    </location>
</feature>
<dbReference type="STRING" id="441103.TRN7648_04140"/>
<keyword evidence="3" id="KW-1185">Reference proteome</keyword>
<gene>
    <name evidence="2" type="ORF">TRN7648_04140</name>
</gene>
<dbReference type="AlphaFoldDB" id="A0A0P1GKX7"/>
<dbReference type="RefSeq" id="WP_058249498.1">
    <property type="nucleotide sequence ID" value="NZ_CYSE01000016.1"/>
</dbReference>
<keyword evidence="1" id="KW-0732">Signal</keyword>
<dbReference type="OrthoDB" id="7745874at2"/>
<accession>A0A0P1GKX7</accession>
<reference evidence="2 3" key="1">
    <citation type="submission" date="2015-09" db="EMBL/GenBank/DDBJ databases">
        <authorList>
            <consortium name="Swine Surveillance"/>
        </authorList>
    </citation>
    <scope>NUCLEOTIDE SEQUENCE [LARGE SCALE GENOMIC DNA]</scope>
    <source>
        <strain evidence="2 3">CECT 7648</strain>
    </source>
</reference>
<evidence type="ECO:0000256" key="1">
    <source>
        <dbReference type="SAM" id="SignalP"/>
    </source>
</evidence>
<dbReference type="EMBL" id="CYSE01000016">
    <property type="protein sequence ID" value="CUH82598.1"/>
    <property type="molecule type" value="Genomic_DNA"/>
</dbReference>
<protein>
    <submittedName>
        <fullName evidence="2">Uncharacterized protein</fullName>
    </submittedName>
</protein>
<dbReference type="Proteomes" id="UP000054935">
    <property type="component" value="Unassembled WGS sequence"/>
</dbReference>
<name>A0A0P1GKX7_9RHOB</name>
<organism evidence="2 3">
    <name type="scientific">Tropicibacter naphthalenivorans</name>
    <dbReference type="NCBI Taxonomy" id="441103"/>
    <lineage>
        <taxon>Bacteria</taxon>
        <taxon>Pseudomonadati</taxon>
        <taxon>Pseudomonadota</taxon>
        <taxon>Alphaproteobacteria</taxon>
        <taxon>Rhodobacterales</taxon>
        <taxon>Roseobacteraceae</taxon>
        <taxon>Tropicibacter</taxon>
    </lineage>
</organism>
<evidence type="ECO:0000313" key="2">
    <source>
        <dbReference type="EMBL" id="CUH82598.1"/>
    </source>
</evidence>
<evidence type="ECO:0000313" key="3">
    <source>
        <dbReference type="Proteomes" id="UP000054935"/>
    </source>
</evidence>